<keyword evidence="4 5" id="KW-0472">Membrane</keyword>
<keyword evidence="7" id="KW-1185">Reference proteome</keyword>
<dbReference type="OrthoDB" id="10040024at2759"/>
<keyword evidence="2 5" id="KW-0812">Transmembrane</keyword>
<dbReference type="InterPro" id="IPR045214">
    <property type="entry name" value="Surf1/Surf4"/>
</dbReference>
<dbReference type="PROSITE" id="PS50895">
    <property type="entry name" value="SURF1"/>
    <property type="match status" value="1"/>
</dbReference>
<comment type="subcellular location">
    <subcellularLocation>
        <location evidence="1">Membrane</location>
    </subcellularLocation>
    <subcellularLocation>
        <location evidence="5">Mitochondrion inner membrane</location>
        <topology evidence="5">Multi-pass membrane protein</topology>
    </subcellularLocation>
</comment>
<comment type="similarity">
    <text evidence="5">Belongs to the SURF1 family.</text>
</comment>
<evidence type="ECO:0000256" key="2">
    <source>
        <dbReference type="ARBA" id="ARBA00022692"/>
    </source>
</evidence>
<keyword evidence="3 5" id="KW-1133">Transmembrane helix</keyword>
<evidence type="ECO:0000256" key="3">
    <source>
        <dbReference type="ARBA" id="ARBA00022989"/>
    </source>
</evidence>
<dbReference type="Pfam" id="PF02104">
    <property type="entry name" value="SURF1"/>
    <property type="match status" value="1"/>
</dbReference>
<dbReference type="PANTHER" id="PTHR23427">
    <property type="entry name" value="SURFEIT LOCUS PROTEIN"/>
    <property type="match status" value="1"/>
</dbReference>
<dbReference type="InterPro" id="IPR002994">
    <property type="entry name" value="Surf1/Shy1"/>
</dbReference>
<dbReference type="Proteomes" id="UP000051952">
    <property type="component" value="Unassembled WGS sequence"/>
</dbReference>
<accession>A0A0S4IJQ4</accession>
<feature type="transmembrane region" description="Helical" evidence="5">
    <location>
        <begin position="91"/>
        <end position="111"/>
    </location>
</feature>
<organism evidence="6 7">
    <name type="scientific">Bodo saltans</name>
    <name type="common">Flagellated protozoan</name>
    <dbReference type="NCBI Taxonomy" id="75058"/>
    <lineage>
        <taxon>Eukaryota</taxon>
        <taxon>Discoba</taxon>
        <taxon>Euglenozoa</taxon>
        <taxon>Kinetoplastea</taxon>
        <taxon>Metakinetoplastina</taxon>
        <taxon>Eubodonida</taxon>
        <taxon>Bodonidae</taxon>
        <taxon>Bodo</taxon>
    </lineage>
</organism>
<dbReference type="OMA" id="FVMVNRG"/>
<dbReference type="AlphaFoldDB" id="A0A0S4IJQ4"/>
<reference evidence="7" key="1">
    <citation type="submission" date="2015-09" db="EMBL/GenBank/DDBJ databases">
        <authorList>
            <consortium name="Pathogen Informatics"/>
        </authorList>
    </citation>
    <scope>NUCLEOTIDE SEQUENCE [LARGE SCALE GENOMIC DNA]</scope>
    <source>
        <strain evidence="7">Lake Konstanz</strain>
    </source>
</reference>
<proteinExistence type="inferred from homology"/>
<evidence type="ECO:0000313" key="7">
    <source>
        <dbReference type="Proteomes" id="UP000051952"/>
    </source>
</evidence>
<dbReference type="EMBL" id="CYKH01000012">
    <property type="protein sequence ID" value="CUE58917.1"/>
    <property type="molecule type" value="Genomic_DNA"/>
</dbReference>
<dbReference type="VEuPathDB" id="TriTrypDB:BSAL_49340"/>
<name>A0A0S4IJQ4_BODSA</name>
<dbReference type="PANTHER" id="PTHR23427:SF2">
    <property type="entry name" value="SURFEIT LOCUS PROTEIN 1"/>
    <property type="match status" value="1"/>
</dbReference>
<evidence type="ECO:0000313" key="6">
    <source>
        <dbReference type="EMBL" id="CUE58917.1"/>
    </source>
</evidence>
<dbReference type="CDD" id="cd06662">
    <property type="entry name" value="SURF1"/>
    <property type="match status" value="1"/>
</dbReference>
<keyword evidence="5" id="KW-0496">Mitochondrion</keyword>
<feature type="transmembrane region" description="Helical" evidence="5">
    <location>
        <begin position="165"/>
        <end position="186"/>
    </location>
</feature>
<evidence type="ECO:0000256" key="1">
    <source>
        <dbReference type="ARBA" id="ARBA00004370"/>
    </source>
</evidence>
<comment type="function">
    <text evidence="5">Probably involved in the biogenesis of the COX complex.</text>
</comment>
<protein>
    <recommendedName>
        <fullName evidence="5">SURF1-like protein</fullName>
    </recommendedName>
</protein>
<evidence type="ECO:0000256" key="5">
    <source>
        <dbReference type="RuleBase" id="RU363076"/>
    </source>
</evidence>
<sequence>MRLRRLGSRCCRTSTSFVLTAQRSFDSTRSCSICDSDAHFMQMRWRKPQHMSTPSNSSLSHCKRRQRRSFDLRVCGWMRNKMPLSRKWDKFLFCTANTLSFILCFMFGVFLSRNLTVERTKRGWHLSNKCTQPYLHTITETYTQYGNYPQRVYCNYSNHNMRPDYMGVMFLTSAVVSFNAAVWQVVRRGKKKELLENQKNLTKEPVHTLPQDPITASKIEYQRVELQGTLDNEGSLLVGPRPIPSHKGAVTSDEAKGGFLVMTPFEIAETKQFIMVNRGWVPIEAAKHRMMLAQYIGEGFKPATIRGVLKKEEYMASFYGAESSDNLGPLSQDLSWLALRPWNMAKAYYLARWGNDQLAEREQLHGLRHYYVEMIEDFSGDDQRMVRNKAWPRRKDTEELTYVHLTPIVHSMYCFFWGAVSVGSLYGMRKCFLAVKDLFAQRKRMTATTIALEAKRQKEAKAYYEATQDVLKRQQQKK</sequence>
<evidence type="ECO:0000256" key="4">
    <source>
        <dbReference type="ARBA" id="ARBA00023136"/>
    </source>
</evidence>
<gene>
    <name evidence="6" type="ORF">BSAL_49340</name>
</gene>
<keyword evidence="5" id="KW-0999">Mitochondrion inner membrane</keyword>
<dbReference type="GO" id="GO:0005743">
    <property type="term" value="C:mitochondrial inner membrane"/>
    <property type="evidence" value="ECO:0007669"/>
    <property type="project" value="UniProtKB-SubCell"/>
</dbReference>